<reference evidence="1 2" key="1">
    <citation type="submission" date="2024-05" db="EMBL/GenBank/DDBJ databases">
        <title>Genome sequencing and assembly of Indian major carp, Cirrhinus mrigala (Hamilton, 1822).</title>
        <authorList>
            <person name="Mohindra V."/>
            <person name="Chowdhury L.M."/>
            <person name="Lal K."/>
            <person name="Jena J.K."/>
        </authorList>
    </citation>
    <scope>NUCLEOTIDE SEQUENCE [LARGE SCALE GENOMIC DNA]</scope>
    <source>
        <strain evidence="1">CM1030</strain>
        <tissue evidence="1">Blood</tissue>
    </source>
</reference>
<keyword evidence="2" id="KW-1185">Reference proteome</keyword>
<protein>
    <submittedName>
        <fullName evidence="1">Uncharacterized protein</fullName>
    </submittedName>
</protein>
<proteinExistence type="predicted"/>
<comment type="caution">
    <text evidence="1">The sequence shown here is derived from an EMBL/GenBank/DDBJ whole genome shotgun (WGS) entry which is preliminary data.</text>
</comment>
<dbReference type="Proteomes" id="UP001529510">
    <property type="component" value="Unassembled WGS sequence"/>
</dbReference>
<dbReference type="AlphaFoldDB" id="A0ABD0NMU0"/>
<accession>A0ABD0NMU0</accession>
<sequence>ADLARWRGLVAQCMREYSSPECAKPDHKKLVWIVSRRTAQNLHSSYRSVPELPTIPEGAWDESER</sequence>
<evidence type="ECO:0000313" key="2">
    <source>
        <dbReference type="Proteomes" id="UP001529510"/>
    </source>
</evidence>
<evidence type="ECO:0000313" key="1">
    <source>
        <dbReference type="EMBL" id="KAL0163279.1"/>
    </source>
</evidence>
<feature type="non-terminal residue" evidence="1">
    <location>
        <position position="1"/>
    </location>
</feature>
<name>A0ABD0NMU0_CIRMR</name>
<organism evidence="1 2">
    <name type="scientific">Cirrhinus mrigala</name>
    <name type="common">Mrigala</name>
    <dbReference type="NCBI Taxonomy" id="683832"/>
    <lineage>
        <taxon>Eukaryota</taxon>
        <taxon>Metazoa</taxon>
        <taxon>Chordata</taxon>
        <taxon>Craniata</taxon>
        <taxon>Vertebrata</taxon>
        <taxon>Euteleostomi</taxon>
        <taxon>Actinopterygii</taxon>
        <taxon>Neopterygii</taxon>
        <taxon>Teleostei</taxon>
        <taxon>Ostariophysi</taxon>
        <taxon>Cypriniformes</taxon>
        <taxon>Cyprinidae</taxon>
        <taxon>Labeoninae</taxon>
        <taxon>Labeonini</taxon>
        <taxon>Cirrhinus</taxon>
    </lineage>
</organism>
<dbReference type="EMBL" id="JAMKFB020000021">
    <property type="protein sequence ID" value="KAL0163279.1"/>
    <property type="molecule type" value="Genomic_DNA"/>
</dbReference>
<gene>
    <name evidence="1" type="ORF">M9458_042675</name>
</gene>